<evidence type="ECO:0000313" key="4">
    <source>
        <dbReference type="EMBL" id="AFM14636.1"/>
    </source>
</evidence>
<dbReference type="OrthoDB" id="9808814at2"/>
<name>I4BBH9_TURPD</name>
<dbReference type="STRING" id="869212.Turpa_4002"/>
<proteinExistence type="inferred from homology"/>
<organism evidence="4 5">
    <name type="scientific">Turneriella parva (strain ATCC BAA-1111 / DSM 21527 / NCTC 11395 / H)</name>
    <name type="common">Leptospira parva</name>
    <dbReference type="NCBI Taxonomy" id="869212"/>
    <lineage>
        <taxon>Bacteria</taxon>
        <taxon>Pseudomonadati</taxon>
        <taxon>Spirochaetota</taxon>
        <taxon>Spirochaetia</taxon>
        <taxon>Leptospirales</taxon>
        <taxon>Leptospiraceae</taxon>
        <taxon>Turneriella</taxon>
    </lineage>
</organism>
<evidence type="ECO:0000313" key="5">
    <source>
        <dbReference type="Proteomes" id="UP000006048"/>
    </source>
</evidence>
<dbReference type="GO" id="GO:0016491">
    <property type="term" value="F:oxidoreductase activity"/>
    <property type="evidence" value="ECO:0007669"/>
    <property type="project" value="UniProtKB-KW"/>
</dbReference>
<dbReference type="PIRSF" id="PIRSF000126">
    <property type="entry name" value="11-beta-HSD1"/>
    <property type="match status" value="1"/>
</dbReference>
<dbReference type="Pfam" id="PF00106">
    <property type="entry name" value="adh_short"/>
    <property type="match status" value="1"/>
</dbReference>
<dbReference type="PRINTS" id="PR00081">
    <property type="entry name" value="GDHRDH"/>
</dbReference>
<evidence type="ECO:0000256" key="1">
    <source>
        <dbReference type="ARBA" id="ARBA00006484"/>
    </source>
</evidence>
<dbReference type="PANTHER" id="PTHR44196">
    <property type="entry name" value="DEHYDROGENASE/REDUCTASE SDR FAMILY MEMBER 7B"/>
    <property type="match status" value="1"/>
</dbReference>
<dbReference type="InterPro" id="IPR002347">
    <property type="entry name" value="SDR_fam"/>
</dbReference>
<dbReference type="Proteomes" id="UP000006048">
    <property type="component" value="Chromosome"/>
</dbReference>
<dbReference type="PRINTS" id="PR00080">
    <property type="entry name" value="SDRFAMILY"/>
</dbReference>
<dbReference type="EMBL" id="CP002959">
    <property type="protein sequence ID" value="AFM14636.1"/>
    <property type="molecule type" value="Genomic_DNA"/>
</dbReference>
<dbReference type="InterPro" id="IPR036291">
    <property type="entry name" value="NAD(P)-bd_dom_sf"/>
</dbReference>
<dbReference type="SUPFAM" id="SSF51735">
    <property type="entry name" value="NAD(P)-binding Rossmann-fold domains"/>
    <property type="match status" value="1"/>
</dbReference>
<dbReference type="PATRIC" id="fig|869212.3.peg.4037"/>
<keyword evidence="2" id="KW-0560">Oxidoreductase</keyword>
<reference evidence="4 5" key="1">
    <citation type="submission" date="2012-06" db="EMBL/GenBank/DDBJ databases">
        <title>The complete chromosome of genome of Turneriella parva DSM 21527.</title>
        <authorList>
            <consortium name="US DOE Joint Genome Institute (JGI-PGF)"/>
            <person name="Lucas S."/>
            <person name="Han J."/>
            <person name="Lapidus A."/>
            <person name="Bruce D."/>
            <person name="Goodwin L."/>
            <person name="Pitluck S."/>
            <person name="Peters L."/>
            <person name="Kyrpides N."/>
            <person name="Mavromatis K."/>
            <person name="Ivanova N."/>
            <person name="Mikhailova N."/>
            <person name="Chertkov O."/>
            <person name="Detter J.C."/>
            <person name="Tapia R."/>
            <person name="Han C."/>
            <person name="Land M."/>
            <person name="Hauser L."/>
            <person name="Markowitz V."/>
            <person name="Cheng J.-F."/>
            <person name="Hugenholtz P."/>
            <person name="Woyke T."/>
            <person name="Wu D."/>
            <person name="Gronow S."/>
            <person name="Wellnitz S."/>
            <person name="Brambilla E."/>
            <person name="Klenk H.-P."/>
            <person name="Eisen J.A."/>
        </authorList>
    </citation>
    <scope>NUCLEOTIDE SEQUENCE [LARGE SCALE GENOMIC DNA]</scope>
    <source>
        <strain evidence="5">ATCC BAA-1111 / DSM 21527 / NCTC 11395 / H</strain>
    </source>
</reference>
<sequence length="260" mass="28091">MHKPVALITGASTGIGYEMAKIFAARGYDLVVVARSAKNLKALQDNLSPLVKVTSIPLDLAAPKAAQSLFTKTKKAKLEIDVLVNNAGFGSSGRFVDLDLKRELMQIDLNIRVLTELSHIYGAEMAKRKKGRILNVASTAAFQPGPFMAVYYATKAFVLHFSEAIADELQPRGVQVSVLCPGATVTEFADTAGMHKSRLFSSKLMKPATAEAVAIYGVNKFLKGKTLIIHGFMNKIMVISGKFSPRFIVRKIAGYLNGGA</sequence>
<dbReference type="KEGG" id="tpx:Turpa_4002"/>
<protein>
    <submittedName>
        <fullName evidence="4">Short-chain dehydrogenase/reductase SDR</fullName>
    </submittedName>
</protein>
<evidence type="ECO:0000256" key="2">
    <source>
        <dbReference type="ARBA" id="ARBA00023002"/>
    </source>
</evidence>
<gene>
    <name evidence="4" type="ordered locus">Turpa_4002</name>
</gene>
<comment type="similarity">
    <text evidence="1 3">Belongs to the short-chain dehydrogenases/reductases (SDR) family.</text>
</comment>
<dbReference type="HOGENOM" id="CLU_010194_2_1_12"/>
<dbReference type="CDD" id="cd05233">
    <property type="entry name" value="SDR_c"/>
    <property type="match status" value="1"/>
</dbReference>
<dbReference type="PANTHER" id="PTHR44196:SF2">
    <property type="entry name" value="SHORT-CHAIN DEHYDROGENASE-RELATED"/>
    <property type="match status" value="1"/>
</dbReference>
<dbReference type="AlphaFoldDB" id="I4BBH9"/>
<dbReference type="Gene3D" id="3.40.50.720">
    <property type="entry name" value="NAD(P)-binding Rossmann-like Domain"/>
    <property type="match status" value="1"/>
</dbReference>
<evidence type="ECO:0000256" key="3">
    <source>
        <dbReference type="RuleBase" id="RU000363"/>
    </source>
</evidence>
<keyword evidence="5" id="KW-1185">Reference proteome</keyword>
<accession>I4BBH9</accession>
<dbReference type="GO" id="GO:0016020">
    <property type="term" value="C:membrane"/>
    <property type="evidence" value="ECO:0007669"/>
    <property type="project" value="TreeGrafter"/>
</dbReference>
<dbReference type="RefSeq" id="WP_014805112.1">
    <property type="nucleotide sequence ID" value="NC_018020.1"/>
</dbReference>